<sequence>MSPRRPSSSDKGKKTKPRRQPARYIIRVPGQIPQSAPIQAPSLARVPTPHLAGVTTPSTSIPSPHPIVVPTLDPTMVLTPPTSTPHPTVVPAPPTFTAHPTVVPAPATFTPNPTVAPAPPTSTPQPSHQGSSPVVEEFSTRLSQVRSEQGSCAEASEHNDEEDVIRTQCWVDVVGGKNKGRLYGTGELGKGYTDGRGIHKQQASSSSNAEEAVNRLTQRLEERDQAYENLTRQFQNFQNLVMAFLPPDAQTRLQQQHGDMKARGNGSFQLSHHVVLP</sequence>
<organism evidence="2 3">
    <name type="scientific">Vigna unguiculata</name>
    <name type="common">Cowpea</name>
    <dbReference type="NCBI Taxonomy" id="3917"/>
    <lineage>
        <taxon>Eukaryota</taxon>
        <taxon>Viridiplantae</taxon>
        <taxon>Streptophyta</taxon>
        <taxon>Embryophyta</taxon>
        <taxon>Tracheophyta</taxon>
        <taxon>Spermatophyta</taxon>
        <taxon>Magnoliopsida</taxon>
        <taxon>eudicotyledons</taxon>
        <taxon>Gunneridae</taxon>
        <taxon>Pentapetalae</taxon>
        <taxon>rosids</taxon>
        <taxon>fabids</taxon>
        <taxon>Fabales</taxon>
        <taxon>Fabaceae</taxon>
        <taxon>Papilionoideae</taxon>
        <taxon>50 kb inversion clade</taxon>
        <taxon>NPAAA clade</taxon>
        <taxon>indigoferoid/millettioid clade</taxon>
        <taxon>Phaseoleae</taxon>
        <taxon>Vigna</taxon>
    </lineage>
</organism>
<proteinExistence type="predicted"/>
<feature type="region of interest" description="Disordered" evidence="1">
    <location>
        <begin position="194"/>
        <end position="215"/>
    </location>
</feature>
<dbReference type="AlphaFoldDB" id="A0A4D6LVV4"/>
<feature type="region of interest" description="Disordered" evidence="1">
    <location>
        <begin position="253"/>
        <end position="277"/>
    </location>
</feature>
<dbReference type="EMBL" id="CP039349">
    <property type="protein sequence ID" value="QCD92580.1"/>
    <property type="molecule type" value="Genomic_DNA"/>
</dbReference>
<feature type="region of interest" description="Disordered" evidence="1">
    <location>
        <begin position="111"/>
        <end position="134"/>
    </location>
</feature>
<evidence type="ECO:0000313" key="2">
    <source>
        <dbReference type="EMBL" id="QCD92580.1"/>
    </source>
</evidence>
<dbReference type="Proteomes" id="UP000501690">
    <property type="component" value="Linkage Group LG5"/>
</dbReference>
<dbReference type="PRINTS" id="PR01217">
    <property type="entry name" value="PRICHEXTENSN"/>
</dbReference>
<feature type="region of interest" description="Disordered" evidence="1">
    <location>
        <begin position="1"/>
        <end position="36"/>
    </location>
</feature>
<feature type="compositionally biased region" description="Pro residues" evidence="1">
    <location>
        <begin position="114"/>
        <end position="123"/>
    </location>
</feature>
<evidence type="ECO:0000256" key="1">
    <source>
        <dbReference type="SAM" id="MobiDB-lite"/>
    </source>
</evidence>
<gene>
    <name evidence="2" type="ORF">DEO72_LG5g647</name>
</gene>
<accession>A0A4D6LVV4</accession>
<name>A0A4D6LVV4_VIGUN</name>
<reference evidence="2 3" key="1">
    <citation type="submission" date="2019-04" db="EMBL/GenBank/DDBJ databases">
        <title>An improved genome assembly and genetic linkage map for asparagus bean, Vigna unguiculata ssp. sesquipedialis.</title>
        <authorList>
            <person name="Xia Q."/>
            <person name="Zhang R."/>
            <person name="Dong Y."/>
        </authorList>
    </citation>
    <scope>NUCLEOTIDE SEQUENCE [LARGE SCALE GENOMIC DNA]</scope>
    <source>
        <tissue evidence="2">Leaf</tissue>
    </source>
</reference>
<protein>
    <submittedName>
        <fullName evidence="2">Uncharacterized protein</fullName>
    </submittedName>
</protein>
<evidence type="ECO:0000313" key="3">
    <source>
        <dbReference type="Proteomes" id="UP000501690"/>
    </source>
</evidence>
<keyword evidence="3" id="KW-1185">Reference proteome</keyword>